<reference evidence="1 2" key="1">
    <citation type="submission" date="2023-07" db="EMBL/GenBank/DDBJ databases">
        <title>Novel Shewanella species isolated from Baltic Sea sediments.</title>
        <authorList>
            <person name="Martin-Rodriguez A.J."/>
        </authorList>
    </citation>
    <scope>NUCLEOTIDE SEQUENCE [LARGE SCALE GENOMIC DNA]</scope>
    <source>
        <strain evidence="1 2">SP2S1-2</strain>
    </source>
</reference>
<keyword evidence="2" id="KW-1185">Reference proteome</keyword>
<gene>
    <name evidence="1" type="ORF">Q4Q50_09290</name>
</gene>
<protein>
    <submittedName>
        <fullName evidence="1">Uncharacterized protein</fullName>
    </submittedName>
</protein>
<dbReference type="Proteomes" id="UP001249505">
    <property type="component" value="Unassembled WGS sequence"/>
</dbReference>
<comment type="caution">
    <text evidence="1">The sequence shown here is derived from an EMBL/GenBank/DDBJ whole genome shotgun (WGS) entry which is preliminary data.</text>
</comment>
<dbReference type="RefSeq" id="WP_311899131.1">
    <property type="nucleotide sequence ID" value="NZ_JAUOES010000008.1"/>
</dbReference>
<sequence>MAISDLLKEHAEIRDLMDSSEKSKWPPESLAFAKVAAKKSHELAGKLLDIAAEFDARLTKLETAINGVSQ</sequence>
<accession>A0ABU3FYM0</accession>
<dbReference type="EMBL" id="JAUOES010000008">
    <property type="protein sequence ID" value="MDT3280479.1"/>
    <property type="molecule type" value="Genomic_DNA"/>
</dbReference>
<organism evidence="1 2">
    <name type="scientific">Shewanella scandinavica</name>
    <dbReference type="NCBI Taxonomy" id="3063538"/>
    <lineage>
        <taxon>Bacteria</taxon>
        <taxon>Pseudomonadati</taxon>
        <taxon>Pseudomonadota</taxon>
        <taxon>Gammaproteobacteria</taxon>
        <taxon>Alteromonadales</taxon>
        <taxon>Shewanellaceae</taxon>
        <taxon>Shewanella</taxon>
    </lineage>
</organism>
<evidence type="ECO:0000313" key="2">
    <source>
        <dbReference type="Proteomes" id="UP001249505"/>
    </source>
</evidence>
<name>A0ABU3FYM0_9GAMM</name>
<proteinExistence type="predicted"/>
<evidence type="ECO:0000313" key="1">
    <source>
        <dbReference type="EMBL" id="MDT3280479.1"/>
    </source>
</evidence>